<dbReference type="Gene3D" id="3.40.630.30">
    <property type="match status" value="1"/>
</dbReference>
<dbReference type="Proteomes" id="UP000184267">
    <property type="component" value="Unassembled WGS sequence"/>
</dbReference>
<dbReference type="PANTHER" id="PTHR43328:SF1">
    <property type="entry name" value="N-ACETYLTRANSFERASE DOMAIN-CONTAINING PROTEIN"/>
    <property type="match status" value="1"/>
</dbReference>
<organism evidence="2 3">
    <name type="scientific">Trametes pubescens</name>
    <name type="common">White-rot fungus</name>
    <dbReference type="NCBI Taxonomy" id="154538"/>
    <lineage>
        <taxon>Eukaryota</taxon>
        <taxon>Fungi</taxon>
        <taxon>Dikarya</taxon>
        <taxon>Basidiomycota</taxon>
        <taxon>Agaricomycotina</taxon>
        <taxon>Agaricomycetes</taxon>
        <taxon>Polyporales</taxon>
        <taxon>Polyporaceae</taxon>
        <taxon>Trametes</taxon>
    </lineage>
</organism>
<dbReference type="OrthoDB" id="630895at2759"/>
<dbReference type="AlphaFoldDB" id="A0A1M2W7W9"/>
<dbReference type="GO" id="GO:0016747">
    <property type="term" value="F:acyltransferase activity, transferring groups other than amino-acyl groups"/>
    <property type="evidence" value="ECO:0007669"/>
    <property type="project" value="InterPro"/>
</dbReference>
<dbReference type="EMBL" id="MNAD01000072">
    <property type="protein sequence ID" value="OJT15954.1"/>
    <property type="molecule type" value="Genomic_DNA"/>
</dbReference>
<comment type="caution">
    <text evidence="2">The sequence shown here is derived from an EMBL/GenBank/DDBJ whole genome shotgun (WGS) entry which is preliminary data.</text>
</comment>
<evidence type="ECO:0000259" key="1">
    <source>
        <dbReference type="Pfam" id="PF13302"/>
    </source>
</evidence>
<dbReference type="STRING" id="154538.A0A1M2W7W9"/>
<feature type="domain" description="N-acetyltransferase" evidence="1">
    <location>
        <begin position="28"/>
        <end position="215"/>
    </location>
</feature>
<dbReference type="Pfam" id="PF13302">
    <property type="entry name" value="Acetyltransf_3"/>
    <property type="match status" value="1"/>
</dbReference>
<evidence type="ECO:0000313" key="2">
    <source>
        <dbReference type="EMBL" id="OJT15954.1"/>
    </source>
</evidence>
<sequence>MSFSQFYPLQRHPSTGEPYLRLPEPFDRIIITPPRREDVPHIVAILNAEAVKRWLDGLAFPYLECHGEDWVAQTKEKSDMVMHELRVAEEEQPRGPLAAVSGCPVSCLRGVIDDGTDVYLGAIEFSRCNFPDVRDRAEKERLVARNESRRRGDPHIVWCVGYYLTVPLHGQGIMSCALSTLMRLWAVPRMGARIMRAETIIGNRGSRRVLEKLGFGICDTVRVQKVTSAGELIEGFHVLWWQQREEGGDSAGVSEL</sequence>
<evidence type="ECO:0000313" key="3">
    <source>
        <dbReference type="Proteomes" id="UP000184267"/>
    </source>
</evidence>
<gene>
    <name evidence="2" type="ORF">TRAPUB_13378</name>
</gene>
<name>A0A1M2W7W9_TRAPU</name>
<dbReference type="PANTHER" id="PTHR43328">
    <property type="entry name" value="ACETYLTRANSFERASE-RELATED"/>
    <property type="match status" value="1"/>
</dbReference>
<dbReference type="SUPFAM" id="SSF55729">
    <property type="entry name" value="Acyl-CoA N-acyltransferases (Nat)"/>
    <property type="match status" value="1"/>
</dbReference>
<proteinExistence type="predicted"/>
<dbReference type="OMA" id="PYLECHG"/>
<reference evidence="2 3" key="1">
    <citation type="submission" date="2016-10" db="EMBL/GenBank/DDBJ databases">
        <title>Genome sequence of the basidiomycete white-rot fungus Trametes pubescens.</title>
        <authorList>
            <person name="Makela M.R."/>
            <person name="Granchi Z."/>
            <person name="Peng M."/>
            <person name="De Vries R.P."/>
            <person name="Grigoriev I."/>
            <person name="Riley R."/>
            <person name="Hilden K."/>
        </authorList>
    </citation>
    <scope>NUCLEOTIDE SEQUENCE [LARGE SCALE GENOMIC DNA]</scope>
    <source>
        <strain evidence="2 3">FBCC735</strain>
    </source>
</reference>
<keyword evidence="3" id="KW-1185">Reference proteome</keyword>
<dbReference type="InterPro" id="IPR016181">
    <property type="entry name" value="Acyl_CoA_acyltransferase"/>
</dbReference>
<accession>A0A1M2W7W9</accession>
<dbReference type="InterPro" id="IPR000182">
    <property type="entry name" value="GNAT_dom"/>
</dbReference>
<protein>
    <recommendedName>
        <fullName evidence="1">N-acetyltransferase domain-containing protein</fullName>
    </recommendedName>
</protein>